<dbReference type="GO" id="GO:0005886">
    <property type="term" value="C:plasma membrane"/>
    <property type="evidence" value="ECO:0007669"/>
    <property type="project" value="TreeGrafter"/>
</dbReference>
<comment type="subcellular location">
    <subcellularLocation>
        <location evidence="1">Membrane</location>
        <topology evidence="1">Multi-pass membrane protein</topology>
    </subcellularLocation>
</comment>
<evidence type="ECO:0000256" key="5">
    <source>
        <dbReference type="SAM" id="Phobius"/>
    </source>
</evidence>
<dbReference type="Proteomes" id="UP001219525">
    <property type="component" value="Unassembled WGS sequence"/>
</dbReference>
<feature type="transmembrane region" description="Helical" evidence="5">
    <location>
        <begin position="46"/>
        <end position="68"/>
    </location>
</feature>
<protein>
    <submittedName>
        <fullName evidence="6">RTA1 like protein-domain-containing protein</fullName>
    </submittedName>
</protein>
<dbReference type="PANTHER" id="PTHR31465">
    <property type="entry name" value="PROTEIN RTA1-RELATED"/>
    <property type="match status" value="1"/>
</dbReference>
<dbReference type="Pfam" id="PF04479">
    <property type="entry name" value="RTA1"/>
    <property type="match status" value="1"/>
</dbReference>
<dbReference type="InterPro" id="IPR007568">
    <property type="entry name" value="RTA1"/>
</dbReference>
<feature type="transmembrane region" description="Helical" evidence="5">
    <location>
        <begin position="248"/>
        <end position="268"/>
    </location>
</feature>
<keyword evidence="2 5" id="KW-0812">Transmembrane</keyword>
<evidence type="ECO:0000313" key="6">
    <source>
        <dbReference type="EMBL" id="KAJ7192352.1"/>
    </source>
</evidence>
<feature type="transmembrane region" description="Helical" evidence="5">
    <location>
        <begin position="12"/>
        <end position="34"/>
    </location>
</feature>
<dbReference type="GO" id="GO:0000324">
    <property type="term" value="C:fungal-type vacuole"/>
    <property type="evidence" value="ECO:0007669"/>
    <property type="project" value="TreeGrafter"/>
</dbReference>
<feature type="transmembrane region" description="Helical" evidence="5">
    <location>
        <begin position="157"/>
        <end position="181"/>
    </location>
</feature>
<gene>
    <name evidence="6" type="ORF">GGX14DRAFT_480208</name>
</gene>
<organism evidence="6 7">
    <name type="scientific">Mycena pura</name>
    <dbReference type="NCBI Taxonomy" id="153505"/>
    <lineage>
        <taxon>Eukaryota</taxon>
        <taxon>Fungi</taxon>
        <taxon>Dikarya</taxon>
        <taxon>Basidiomycota</taxon>
        <taxon>Agaricomycotina</taxon>
        <taxon>Agaricomycetes</taxon>
        <taxon>Agaricomycetidae</taxon>
        <taxon>Agaricales</taxon>
        <taxon>Marasmiineae</taxon>
        <taxon>Mycenaceae</taxon>
        <taxon>Mycena</taxon>
    </lineage>
</organism>
<feature type="transmembrane region" description="Helical" evidence="5">
    <location>
        <begin position="80"/>
        <end position="100"/>
    </location>
</feature>
<feature type="transmembrane region" description="Helical" evidence="5">
    <location>
        <begin position="212"/>
        <end position="233"/>
    </location>
</feature>
<keyword evidence="7" id="KW-1185">Reference proteome</keyword>
<evidence type="ECO:0000256" key="2">
    <source>
        <dbReference type="ARBA" id="ARBA00022692"/>
    </source>
</evidence>
<accession>A0AAD6URW8</accession>
<reference evidence="6" key="1">
    <citation type="submission" date="2023-03" db="EMBL/GenBank/DDBJ databases">
        <title>Massive genome expansion in bonnet fungi (Mycena s.s.) driven by repeated elements and novel gene families across ecological guilds.</title>
        <authorList>
            <consortium name="Lawrence Berkeley National Laboratory"/>
            <person name="Harder C.B."/>
            <person name="Miyauchi S."/>
            <person name="Viragh M."/>
            <person name="Kuo A."/>
            <person name="Thoen E."/>
            <person name="Andreopoulos B."/>
            <person name="Lu D."/>
            <person name="Skrede I."/>
            <person name="Drula E."/>
            <person name="Henrissat B."/>
            <person name="Morin E."/>
            <person name="Kohler A."/>
            <person name="Barry K."/>
            <person name="LaButti K."/>
            <person name="Morin E."/>
            <person name="Salamov A."/>
            <person name="Lipzen A."/>
            <person name="Mereny Z."/>
            <person name="Hegedus B."/>
            <person name="Baldrian P."/>
            <person name="Stursova M."/>
            <person name="Weitz H."/>
            <person name="Taylor A."/>
            <person name="Grigoriev I.V."/>
            <person name="Nagy L.G."/>
            <person name="Martin F."/>
            <person name="Kauserud H."/>
        </authorList>
    </citation>
    <scope>NUCLEOTIDE SEQUENCE</scope>
    <source>
        <strain evidence="6">9144</strain>
    </source>
</reference>
<keyword evidence="4 5" id="KW-0472">Membrane</keyword>
<dbReference type="PANTHER" id="PTHR31465:SF9">
    <property type="entry name" value="SPHINGOID LONG-CHAIN BASE TRANSPORTER RSB1"/>
    <property type="match status" value="1"/>
</dbReference>
<evidence type="ECO:0000256" key="3">
    <source>
        <dbReference type="ARBA" id="ARBA00022989"/>
    </source>
</evidence>
<evidence type="ECO:0000256" key="4">
    <source>
        <dbReference type="ARBA" id="ARBA00023136"/>
    </source>
</evidence>
<evidence type="ECO:0000313" key="7">
    <source>
        <dbReference type="Proteomes" id="UP001219525"/>
    </source>
</evidence>
<dbReference type="AlphaFoldDB" id="A0AAD6URW8"/>
<comment type="caution">
    <text evidence="6">The sequence shown here is derived from an EMBL/GenBank/DDBJ whole genome shotgun (WGS) entry which is preliminary data.</text>
</comment>
<keyword evidence="3 5" id="KW-1133">Transmembrane helix</keyword>
<evidence type="ECO:0000256" key="1">
    <source>
        <dbReference type="ARBA" id="ARBA00004141"/>
    </source>
</evidence>
<sequence length="305" mass="33434">MPHVVQLRLSPYGYTPTEFVCIIYVVLFSISTLLHFGQAAYYRLWWLLPTACLAGLLEILGWSARLWSAIMPHLFKSYEIQIVCTIMGPTPLAAANFIILGHVITRLGPAYSRLSPNHYTILFLCCDIVSLVVQGVGGGIAAIAVNMRRNPARGGHIMLGGIVFQMVTILAYAVCAGEFLLRFSQDRPARQLLGPGAPPSQPRGVLTPKMRLLLGALVFNTTCLFIRAVYRVIELSDGWTGRIIQTQVYFNVLDGAMITLAILTLNVAHPGALLGLRRAPQKTVMEKDADGSEEVLETEKALARG</sequence>
<proteinExistence type="predicted"/>
<name>A0AAD6URW8_9AGAR</name>
<dbReference type="EMBL" id="JARJCW010000121">
    <property type="protein sequence ID" value="KAJ7192352.1"/>
    <property type="molecule type" value="Genomic_DNA"/>
</dbReference>
<feature type="transmembrane region" description="Helical" evidence="5">
    <location>
        <begin position="121"/>
        <end position="145"/>
    </location>
</feature>